<dbReference type="InterPro" id="IPR013867">
    <property type="entry name" value="Telomere_rpt-bd_fac_dimer_dom"/>
</dbReference>
<dbReference type="FunFam" id="1.10.10.60:FF:000137">
    <property type="entry name" value="MYB DNA binding protein"/>
    <property type="match status" value="1"/>
</dbReference>
<dbReference type="InterPro" id="IPR009057">
    <property type="entry name" value="Homeodomain-like_sf"/>
</dbReference>
<protein>
    <recommendedName>
        <fullName evidence="5">HTH myb-type domain-containing protein</fullName>
    </recommendedName>
</protein>
<organism evidence="6 7">
    <name type="scientific">Cryomyces minteri</name>
    <dbReference type="NCBI Taxonomy" id="331657"/>
    <lineage>
        <taxon>Eukaryota</taxon>
        <taxon>Fungi</taxon>
        <taxon>Dikarya</taxon>
        <taxon>Ascomycota</taxon>
        <taxon>Pezizomycotina</taxon>
        <taxon>Dothideomycetes</taxon>
        <taxon>Dothideomycetes incertae sedis</taxon>
        <taxon>Cryomyces</taxon>
    </lineage>
</organism>
<evidence type="ECO:0000256" key="3">
    <source>
        <dbReference type="ARBA" id="ARBA00023306"/>
    </source>
</evidence>
<feature type="compositionally biased region" description="Polar residues" evidence="4">
    <location>
        <begin position="1"/>
        <end position="18"/>
    </location>
</feature>
<evidence type="ECO:0000256" key="1">
    <source>
        <dbReference type="ARBA" id="ARBA00023125"/>
    </source>
</evidence>
<dbReference type="PANTHER" id="PTHR47807:SF1">
    <property type="entry name" value="PROTEIN TBF1"/>
    <property type="match status" value="1"/>
</dbReference>
<dbReference type="InterPro" id="IPR052833">
    <property type="entry name" value="Telomeric_DNA-bd_trans-reg"/>
</dbReference>
<feature type="compositionally biased region" description="Basic and acidic residues" evidence="4">
    <location>
        <begin position="539"/>
        <end position="548"/>
    </location>
</feature>
<comment type="caution">
    <text evidence="6">The sequence shown here is derived from an EMBL/GenBank/DDBJ whole genome shotgun (WGS) entry which is preliminary data.</text>
</comment>
<dbReference type="CDD" id="cd11660">
    <property type="entry name" value="SANT_TRF"/>
    <property type="match status" value="1"/>
</dbReference>
<dbReference type="EMBL" id="NAJN01000158">
    <property type="protein sequence ID" value="TKA78067.1"/>
    <property type="molecule type" value="Genomic_DNA"/>
</dbReference>
<evidence type="ECO:0000256" key="4">
    <source>
        <dbReference type="SAM" id="MobiDB-lite"/>
    </source>
</evidence>
<keyword evidence="7" id="KW-1185">Reference proteome</keyword>
<dbReference type="Gene3D" id="1.10.10.60">
    <property type="entry name" value="Homeodomain-like"/>
    <property type="match status" value="1"/>
</dbReference>
<name>A0A4U0XNW2_9PEZI</name>
<dbReference type="GO" id="GO:0010833">
    <property type="term" value="P:telomere maintenance via telomere lengthening"/>
    <property type="evidence" value="ECO:0007669"/>
    <property type="project" value="TreeGrafter"/>
</dbReference>
<gene>
    <name evidence="6" type="ORF">B0A49_03523</name>
</gene>
<accession>A0A4U0XNW2</accession>
<keyword evidence="2" id="KW-0539">Nucleus</keyword>
<feature type="region of interest" description="Disordered" evidence="4">
    <location>
        <begin position="1"/>
        <end position="86"/>
    </location>
</feature>
<dbReference type="OrthoDB" id="3366990at2759"/>
<sequence>MSTASKGPTETPNAPPSNNDERNEADKQIIAELNDAIDNASEGSATGAQKRRSSTAEATTKRIKRDTDHDQPPVASSIEDTHPAPASDAPALLLALQSPTPGQHVFPASQSPQFHHYIPNTAAQQNSTYVTPYPTFPLPHPSLQQPGNPQYISPWGTPQLQHYQTPYQTPYHAPYQTPYHNRGLYNPIPPPSSRGPQDLTTAVQDLVEHQAIGLAEGTDEGERGAEELYLDDASQHLKIQSLPILDNLASQIISTLGKRSFQETLDIVTQPETEGGQAYATLKSLFDHTKRVYSRDKAFLDSDVVNYASQAQKDIIRKANLATFVSSVFGSQDVGFYHLNEHFLETFVPPGGKLLKWQGALFLDLKTQAYISALLAGDCSREEIVDDLFPTDLGDRIRAGRPDAPTQQLAPSEQDFVERAASRRLYLLAEPTTSEALELLPKKYDWTEFLKEVSTSVSKNLVDAVVSDRNIKPPVPQHDSPQYGAYAMHPPPPPTNPHDENIRQNILQTHAAIHGDVRIAQSKRNRAFHQTTPQNFESPYRHSPSDSRRAPYFDDEFVPYMQSEPTRHLYEKARQAVTIKASPANRRAGVPNQRRSWTTEEESALMAGLDRVKGPHWSQILALYGAGGSVSEVLKDRNQVQLKDKARNLKLFFLKSGIEVPFYLQSVTGELKTRVASRSLKSATASRRESLALGATQQLADEDLEIDASAITDEEAASAGAQALAQTQAYMSQPAEEGLAQVLANAMPESNAQDVVRTYDVPDQQVQQEITQHAAAASDLVVALTHQHQQQQQQQQAFVRQSEDESLAPKLRRSYRRSKGA</sequence>
<evidence type="ECO:0000313" key="7">
    <source>
        <dbReference type="Proteomes" id="UP000308768"/>
    </source>
</evidence>
<dbReference type="Proteomes" id="UP000308768">
    <property type="component" value="Unassembled WGS sequence"/>
</dbReference>
<reference evidence="6 7" key="1">
    <citation type="submission" date="2017-03" db="EMBL/GenBank/DDBJ databases">
        <title>Genomes of endolithic fungi from Antarctica.</title>
        <authorList>
            <person name="Coleine C."/>
            <person name="Masonjones S."/>
            <person name="Stajich J.E."/>
        </authorList>
    </citation>
    <scope>NUCLEOTIDE SEQUENCE [LARGE SCALE GENOMIC DNA]</scope>
    <source>
        <strain evidence="6 7">CCFEE 5187</strain>
    </source>
</reference>
<dbReference type="InterPro" id="IPR017930">
    <property type="entry name" value="Myb_dom"/>
</dbReference>
<dbReference type="STRING" id="331657.A0A4U0XNW2"/>
<dbReference type="SUPFAM" id="SSF46689">
    <property type="entry name" value="Homeodomain-like"/>
    <property type="match status" value="1"/>
</dbReference>
<keyword evidence="1" id="KW-0238">DNA-binding</keyword>
<dbReference type="AlphaFoldDB" id="A0A4U0XNW2"/>
<evidence type="ECO:0000259" key="5">
    <source>
        <dbReference type="PROSITE" id="PS51294"/>
    </source>
</evidence>
<dbReference type="GO" id="GO:0003691">
    <property type="term" value="F:double-stranded telomeric DNA binding"/>
    <property type="evidence" value="ECO:0007669"/>
    <property type="project" value="TreeGrafter"/>
</dbReference>
<feature type="region of interest" description="Disordered" evidence="4">
    <location>
        <begin position="787"/>
        <end position="821"/>
    </location>
</feature>
<keyword evidence="3" id="KW-0131">Cell cycle</keyword>
<evidence type="ECO:0000313" key="6">
    <source>
        <dbReference type="EMBL" id="TKA78067.1"/>
    </source>
</evidence>
<feature type="compositionally biased region" description="Basic and acidic residues" evidence="4">
    <location>
        <begin position="19"/>
        <end position="29"/>
    </location>
</feature>
<feature type="region of interest" description="Disordered" evidence="4">
    <location>
        <begin position="529"/>
        <end position="548"/>
    </location>
</feature>
<dbReference type="Pfam" id="PF08558">
    <property type="entry name" value="TRF"/>
    <property type="match status" value="1"/>
</dbReference>
<evidence type="ECO:0000256" key="2">
    <source>
        <dbReference type="ARBA" id="ARBA00023242"/>
    </source>
</evidence>
<feature type="compositionally biased region" description="Basic residues" evidence="4">
    <location>
        <begin position="810"/>
        <end position="821"/>
    </location>
</feature>
<feature type="compositionally biased region" description="Low complexity" evidence="4">
    <location>
        <begin position="787"/>
        <end position="796"/>
    </location>
</feature>
<dbReference type="PANTHER" id="PTHR47807">
    <property type="entry name" value="PROTEIN TBF1"/>
    <property type="match status" value="1"/>
</dbReference>
<proteinExistence type="predicted"/>
<dbReference type="PROSITE" id="PS51294">
    <property type="entry name" value="HTH_MYB"/>
    <property type="match status" value="1"/>
</dbReference>
<feature type="domain" description="HTH myb-type" evidence="5">
    <location>
        <begin position="593"/>
        <end position="646"/>
    </location>
</feature>
<dbReference type="GO" id="GO:0042803">
    <property type="term" value="F:protein homodimerization activity"/>
    <property type="evidence" value="ECO:0007669"/>
    <property type="project" value="InterPro"/>
</dbReference>